<keyword evidence="2" id="KW-1015">Disulfide bond</keyword>
<dbReference type="InterPro" id="IPR000675">
    <property type="entry name" value="Cutinase/axe"/>
</dbReference>
<dbReference type="PANTHER" id="PTHR33630">
    <property type="entry name" value="CUTINASE RV1984C-RELATED-RELATED"/>
    <property type="match status" value="1"/>
</dbReference>
<evidence type="ECO:0000313" key="6">
    <source>
        <dbReference type="Proteomes" id="UP000504638"/>
    </source>
</evidence>
<keyword evidence="6" id="KW-1185">Reference proteome</keyword>
<protein>
    <submittedName>
        <fullName evidence="5 7">Alpha/beta-hydrolase</fullName>
    </submittedName>
</protein>
<reference evidence="7" key="2">
    <citation type="submission" date="2020-04" db="EMBL/GenBank/DDBJ databases">
        <authorList>
            <consortium name="NCBI Genome Project"/>
        </authorList>
    </citation>
    <scope>NUCLEOTIDE SEQUENCE</scope>
    <source>
        <strain evidence="7">CBS 781.70</strain>
    </source>
</reference>
<dbReference type="SMART" id="SM01110">
    <property type="entry name" value="Cutinase"/>
    <property type="match status" value="1"/>
</dbReference>
<proteinExistence type="predicted"/>
<name>A0A6G1FVH5_9PEZI</name>
<feature type="signal peptide" evidence="4">
    <location>
        <begin position="1"/>
        <end position="16"/>
    </location>
</feature>
<dbReference type="InterPro" id="IPR029058">
    <property type="entry name" value="AB_hydrolase_fold"/>
</dbReference>
<feature type="compositionally biased region" description="Pro residues" evidence="3">
    <location>
        <begin position="257"/>
        <end position="267"/>
    </location>
</feature>
<reference evidence="5 7" key="1">
    <citation type="submission" date="2020-01" db="EMBL/GenBank/DDBJ databases">
        <authorList>
            <consortium name="DOE Joint Genome Institute"/>
            <person name="Haridas S."/>
            <person name="Albert R."/>
            <person name="Binder M."/>
            <person name="Bloem J."/>
            <person name="Labutti K."/>
            <person name="Salamov A."/>
            <person name="Andreopoulos B."/>
            <person name="Baker S.E."/>
            <person name="Barry K."/>
            <person name="Bills G."/>
            <person name="Bluhm B.H."/>
            <person name="Cannon C."/>
            <person name="Castanera R."/>
            <person name="Culley D.E."/>
            <person name="Daum C."/>
            <person name="Ezra D."/>
            <person name="Gonzalez J.B."/>
            <person name="Henrissat B."/>
            <person name="Kuo A."/>
            <person name="Liang C."/>
            <person name="Lipzen A."/>
            <person name="Lutzoni F."/>
            <person name="Magnuson J."/>
            <person name="Mondo S."/>
            <person name="Nolan M."/>
            <person name="Ohm R."/>
            <person name="Pangilinan J."/>
            <person name="Park H.-J."/>
            <person name="Ramirez L."/>
            <person name="Alfaro M."/>
            <person name="Sun H."/>
            <person name="Tritt A."/>
            <person name="Yoshinaga Y."/>
            <person name="Zwiers L.-H."/>
            <person name="Turgeon B.G."/>
            <person name="Goodwin S.B."/>
            <person name="Spatafora J.W."/>
            <person name="Crous P.W."/>
            <person name="Grigoriev I.V."/>
        </authorList>
    </citation>
    <scope>NUCLEOTIDE SEQUENCE</scope>
    <source>
        <strain evidence="5 7">CBS 781.70</strain>
    </source>
</reference>
<dbReference type="PANTHER" id="PTHR33630:SF9">
    <property type="entry name" value="CUTINASE 4"/>
    <property type="match status" value="1"/>
</dbReference>
<dbReference type="Pfam" id="PF01083">
    <property type="entry name" value="Cutinase"/>
    <property type="match status" value="1"/>
</dbReference>
<feature type="chain" id="PRO_5044631627" evidence="4">
    <location>
        <begin position="17"/>
        <end position="267"/>
    </location>
</feature>
<keyword evidence="1 5" id="KW-0378">Hydrolase</keyword>
<evidence type="ECO:0000256" key="4">
    <source>
        <dbReference type="SAM" id="SignalP"/>
    </source>
</evidence>
<dbReference type="Proteomes" id="UP000504638">
    <property type="component" value="Unplaced"/>
</dbReference>
<feature type="region of interest" description="Disordered" evidence="3">
    <location>
        <begin position="245"/>
        <end position="267"/>
    </location>
</feature>
<gene>
    <name evidence="5 7" type="ORF">P152DRAFT_484505</name>
</gene>
<dbReference type="RefSeq" id="XP_033531280.1">
    <property type="nucleotide sequence ID" value="XM_033682009.1"/>
</dbReference>
<accession>A0A6G1FVH5</accession>
<dbReference type="GO" id="GO:0052689">
    <property type="term" value="F:carboxylic ester hydrolase activity"/>
    <property type="evidence" value="ECO:0007669"/>
    <property type="project" value="UniProtKB-ARBA"/>
</dbReference>
<evidence type="ECO:0000313" key="5">
    <source>
        <dbReference type="EMBL" id="KAF1809649.1"/>
    </source>
</evidence>
<dbReference type="Gene3D" id="3.40.50.1820">
    <property type="entry name" value="alpha/beta hydrolase"/>
    <property type="match status" value="1"/>
</dbReference>
<evidence type="ECO:0000256" key="1">
    <source>
        <dbReference type="ARBA" id="ARBA00022801"/>
    </source>
</evidence>
<organism evidence="5">
    <name type="scientific">Eremomyces bilateralis CBS 781.70</name>
    <dbReference type="NCBI Taxonomy" id="1392243"/>
    <lineage>
        <taxon>Eukaryota</taxon>
        <taxon>Fungi</taxon>
        <taxon>Dikarya</taxon>
        <taxon>Ascomycota</taxon>
        <taxon>Pezizomycotina</taxon>
        <taxon>Dothideomycetes</taxon>
        <taxon>Dothideomycetes incertae sedis</taxon>
        <taxon>Eremomycetales</taxon>
        <taxon>Eremomycetaceae</taxon>
        <taxon>Eremomyces</taxon>
    </lineage>
</organism>
<dbReference type="OrthoDB" id="3225429at2759"/>
<keyword evidence="4" id="KW-0732">Signal</keyword>
<feature type="region of interest" description="Disordered" evidence="3">
    <location>
        <begin position="19"/>
        <end position="45"/>
    </location>
</feature>
<evidence type="ECO:0000256" key="2">
    <source>
        <dbReference type="ARBA" id="ARBA00023157"/>
    </source>
</evidence>
<dbReference type="GeneID" id="54422579"/>
<reference evidence="7" key="3">
    <citation type="submission" date="2025-04" db="UniProtKB">
        <authorList>
            <consortium name="RefSeq"/>
        </authorList>
    </citation>
    <scope>IDENTIFICATION</scope>
    <source>
        <strain evidence="7">CBS 781.70</strain>
    </source>
</reference>
<evidence type="ECO:0000256" key="3">
    <source>
        <dbReference type="SAM" id="MobiDB-lite"/>
    </source>
</evidence>
<evidence type="ECO:0000313" key="7">
    <source>
        <dbReference type="RefSeq" id="XP_033531280.1"/>
    </source>
</evidence>
<sequence>MKSTLTCCLLAVGVSALPSPQSTGPQPAASSPASSLTDLFPDHGENAVPFGPKPTGCSDFEVLVARGTSEPGPFGIIAGDPLVKNVVAAMPEARGYAVQYPAVYSTESVLIGAEDVVNRVTEQNLACPSQKFALVGYSQGARVMRAASVKFDPSIYPKILALVMFGDRGMRDLNITQFPPHLQTKLFENCAPADPGCSGVGTDPAPHLTYNANGTTYQADSARFIIAAFKGTPLPAKTAVPEASIVGGASGTSPGAESPPPPEPGCG</sequence>
<dbReference type="SUPFAM" id="SSF53474">
    <property type="entry name" value="alpha/beta-Hydrolases"/>
    <property type="match status" value="1"/>
</dbReference>
<dbReference type="EMBL" id="ML975171">
    <property type="protein sequence ID" value="KAF1809649.1"/>
    <property type="molecule type" value="Genomic_DNA"/>
</dbReference>
<dbReference type="AlphaFoldDB" id="A0A6G1FVH5"/>
<feature type="compositionally biased region" description="Low complexity" evidence="3">
    <location>
        <begin position="19"/>
        <end position="35"/>
    </location>
</feature>